<proteinExistence type="predicted"/>
<dbReference type="Gene3D" id="3.40.50.2000">
    <property type="entry name" value="Glycogen Phosphorylase B"/>
    <property type="match status" value="2"/>
</dbReference>
<dbReference type="EMBL" id="JABWMK020000067">
    <property type="protein sequence ID" value="MBB2469047.1"/>
    <property type="molecule type" value="Genomic_DNA"/>
</dbReference>
<name>A0A1J1DRW3_ECOLX</name>
<evidence type="ECO:0000313" key="2">
    <source>
        <dbReference type="EMBL" id="MBB2469047.1"/>
    </source>
</evidence>
<accession>A0A1J1DRW3</accession>
<dbReference type="PANTHER" id="PTHR12526">
    <property type="entry name" value="GLYCOSYLTRANSFERASE"/>
    <property type="match status" value="1"/>
</dbReference>
<dbReference type="Pfam" id="PF13692">
    <property type="entry name" value="Glyco_trans_1_4"/>
    <property type="match status" value="1"/>
</dbReference>
<dbReference type="PANTHER" id="PTHR12526:SF630">
    <property type="entry name" value="GLYCOSYLTRANSFERASE"/>
    <property type="match status" value="1"/>
</dbReference>
<reference evidence="1" key="1">
    <citation type="journal article" date="2017" name="Microb. Genom.">
        <title>An untypeable enterotoxigenic Escherichia coli represents one of the dominant types causing human disease.</title>
        <authorList>
            <person name="Iguchi A."/>
            <person name="von Mentzer A."/>
            <person name="Kikuchi T."/>
            <person name="Thomson N.R."/>
        </authorList>
    </citation>
    <scope>NUCLEOTIDE SEQUENCE</scope>
    <source>
        <strain evidence="1">E167</strain>
    </source>
</reference>
<dbReference type="Proteomes" id="UP000531761">
    <property type="component" value="Unassembled WGS sequence"/>
</dbReference>
<dbReference type="RefSeq" id="WP_053271830.1">
    <property type="nucleotide sequence ID" value="NZ_BDPF01000001.1"/>
</dbReference>
<evidence type="ECO:0000313" key="3">
    <source>
        <dbReference type="Proteomes" id="UP000531761"/>
    </source>
</evidence>
<protein>
    <submittedName>
        <fullName evidence="2">Glycosyltransferase family 4 protein</fullName>
    </submittedName>
    <submittedName>
        <fullName evidence="1">Putative glycosyltranslocase</fullName>
    </submittedName>
</protein>
<dbReference type="SUPFAM" id="SSF53756">
    <property type="entry name" value="UDP-Glycosyltransferase/glycogen phosphorylase"/>
    <property type="match status" value="1"/>
</dbReference>
<organism evidence="1">
    <name type="scientific">Escherichia coli</name>
    <dbReference type="NCBI Taxonomy" id="562"/>
    <lineage>
        <taxon>Bacteria</taxon>
        <taxon>Pseudomonadati</taxon>
        <taxon>Pseudomonadota</taxon>
        <taxon>Gammaproteobacteria</taxon>
        <taxon>Enterobacterales</taxon>
        <taxon>Enterobacteriaceae</taxon>
        <taxon>Escherichia</taxon>
    </lineage>
</organism>
<dbReference type="AlphaFoldDB" id="A0A1J1DRW3"/>
<gene>
    <name evidence="2" type="ORF">HEP30_023625</name>
</gene>
<sequence length="363" mass="42426">MKRKWVTLFERYENFHFYKDVGQLPYNAHELLNYDVELWCKFREDYIYDDKKLKIVPIYSSGCNTKVSINIIKKLIKEAKDIDVLNLFHFRSYSLMYAAIYKIFNRKGKVVIKCDGSDQEFPYNNRSLNGKLIFKILKKGKFVDLVLAEHLSLYSYFLQKKIMTLHCPNGVSPEYYGQGLMTKTRNSNIIFVGKCGDVRKNAELAIKAVSKLKSECRIFFLGGETSDFRTWFNDWIKTFPENVKKRFVFLGYINDPMKVISYYDSALIFLMTSKHEGYPLSLAQAMWRCCFPVISEYSGGNDIQAAGCAEIYHDLDELVNILEKKISNSGETLDLAIKARDYALLNNDWRKKLQKIQECLYDE</sequence>
<dbReference type="CDD" id="cd03801">
    <property type="entry name" value="GT4_PimA-like"/>
    <property type="match status" value="1"/>
</dbReference>
<reference evidence="2 3" key="2">
    <citation type="submission" date="2020-08" db="EMBL/GenBank/DDBJ databases">
        <title>Draft genome sequences of isolates of diverse host origin from the E. coli Reference Center.</title>
        <authorList>
            <person name="Lacher D.W."/>
            <person name="Mammel M.K."/>
            <person name="Gangiredla J."/>
            <person name="Gebru S.T."/>
            <person name="Barnaba T.J."/>
            <person name="Majowicz S.A."/>
            <person name="Dudley E.G."/>
        </authorList>
    </citation>
    <scope>NUCLEOTIDE SEQUENCE [LARGE SCALE GENOMIC DNA]</scope>
    <source>
        <strain evidence="2 3">10.0349</strain>
    </source>
</reference>
<evidence type="ECO:0000313" key="1">
    <source>
        <dbReference type="EMBL" id="BAV90500.1"/>
    </source>
</evidence>
<dbReference type="EMBL" id="LC177551">
    <property type="protein sequence ID" value="BAV90500.1"/>
    <property type="molecule type" value="Genomic_DNA"/>
</dbReference>